<accession>U9TUP5</accession>
<dbReference type="VEuPathDB" id="FungiDB:RhiirFUN_014840"/>
<gene>
    <name evidence="1" type="ORF">GLOINDRAFT_28634</name>
</gene>
<name>U9TUP5_RHIID</name>
<dbReference type="AlphaFoldDB" id="U9TUP5"/>
<reference evidence="1" key="1">
    <citation type="submission" date="2013-07" db="EMBL/GenBank/DDBJ databases">
        <title>The genome of an arbuscular mycorrhizal fungus provides insights into the evolution of the oldest plant symbiosis.</title>
        <authorList>
            <consortium name="DOE Joint Genome Institute"/>
            <person name="Tisserant E."/>
            <person name="Malbreil M."/>
            <person name="Kuo A."/>
            <person name="Kohler A."/>
            <person name="Symeonidi A."/>
            <person name="Balestrini R."/>
            <person name="Charron P."/>
            <person name="Duensing N."/>
            <person name="Frei-dit-Frey N."/>
            <person name="Gianinazzi-Pearson V."/>
            <person name="Gilbert B."/>
            <person name="Handa Y."/>
            <person name="Hijri M."/>
            <person name="Kaul R."/>
            <person name="Kawaguchi M."/>
            <person name="Krajinski F."/>
            <person name="Lammers P."/>
            <person name="Lapierre D."/>
            <person name="Masclaux F.G."/>
            <person name="Murat C."/>
            <person name="Morin E."/>
            <person name="Ndikumana S."/>
            <person name="Pagni M."/>
            <person name="Petitpierre D."/>
            <person name="Requena N."/>
            <person name="Rosikiewicz P."/>
            <person name="Riley R."/>
            <person name="Saito K."/>
            <person name="San Clemente H."/>
            <person name="Shapiro H."/>
            <person name="van Tuinen D."/>
            <person name="Becard G."/>
            <person name="Bonfante P."/>
            <person name="Paszkowski U."/>
            <person name="Shachar-Hill Y."/>
            <person name="Young J.P."/>
            <person name="Sanders I.R."/>
            <person name="Henrissat B."/>
            <person name="Rensing S.A."/>
            <person name="Grigoriev I.V."/>
            <person name="Corradi N."/>
            <person name="Roux C."/>
            <person name="Martin F."/>
        </authorList>
    </citation>
    <scope>NUCLEOTIDE SEQUENCE</scope>
    <source>
        <strain evidence="1">DAOM 197198</strain>
    </source>
</reference>
<dbReference type="EMBL" id="KI286335">
    <property type="protein sequence ID" value="ESA11132.1"/>
    <property type="molecule type" value="Genomic_DNA"/>
</dbReference>
<protein>
    <submittedName>
        <fullName evidence="1">Uncharacterized protein</fullName>
    </submittedName>
</protein>
<evidence type="ECO:0000313" key="1">
    <source>
        <dbReference type="EMBL" id="ESA11132.1"/>
    </source>
</evidence>
<proteinExistence type="predicted"/>
<dbReference type="HOGENOM" id="CLU_1215343_0_0_1"/>
<organism evidence="1">
    <name type="scientific">Rhizophagus irregularis (strain DAOM 181602 / DAOM 197198 / MUCL 43194)</name>
    <name type="common">Arbuscular mycorrhizal fungus</name>
    <name type="synonym">Glomus intraradices</name>
    <dbReference type="NCBI Taxonomy" id="747089"/>
    <lineage>
        <taxon>Eukaryota</taxon>
        <taxon>Fungi</taxon>
        <taxon>Fungi incertae sedis</taxon>
        <taxon>Mucoromycota</taxon>
        <taxon>Glomeromycotina</taxon>
        <taxon>Glomeromycetes</taxon>
        <taxon>Glomerales</taxon>
        <taxon>Glomeraceae</taxon>
        <taxon>Rhizophagus</taxon>
    </lineage>
</organism>
<sequence>MIKQCWVKFAICSKAVFVESMSDNDYVRLDAMLQNLSINLLKKNVELDFIKRENTLQSLRYLIDCGLLYNNIQINGKIKSLFDRWYLTSQIYSNEDIEEDQENYFTSSLSNYINIKVRGKWNKQKIHFQKYLSFTIIDDDTIIEENIKLQAGDVVEIEGKEDNDDIENEKWYLLQGRNENWKRIHPISIINSHQKIHFVHDCGTSCTVENHDINNRNYFKNDFLYTAV</sequence>